<evidence type="ECO:0000313" key="1">
    <source>
        <dbReference type="EMBL" id="MBY0098677.1"/>
    </source>
</evidence>
<dbReference type="Proteomes" id="UP000769780">
    <property type="component" value="Unassembled WGS sequence"/>
</dbReference>
<organism evidence="1 2">
    <name type="scientific">Mesobacillus maritimus</name>
    <dbReference type="NCBI Taxonomy" id="1643336"/>
    <lineage>
        <taxon>Bacteria</taxon>
        <taxon>Bacillati</taxon>
        <taxon>Bacillota</taxon>
        <taxon>Bacilli</taxon>
        <taxon>Bacillales</taxon>
        <taxon>Bacillaceae</taxon>
        <taxon>Mesobacillus</taxon>
    </lineage>
</organism>
<sequence>MDNGVDVSGLGRQDIEVKALRSLGFSGTLNDMRREFYQARRGDSFLSDAIAKNNQWNVG</sequence>
<proteinExistence type="predicted"/>
<reference evidence="1 2" key="1">
    <citation type="submission" date="2020-07" db="EMBL/GenBank/DDBJ databases">
        <title>Fungal Genomes of the International Space Station.</title>
        <authorList>
            <person name="Seuylemezian A."/>
            <person name="Singh N.K."/>
            <person name="Wood J."/>
            <person name="Venkateswaran K."/>
        </authorList>
    </citation>
    <scope>NUCLEOTIDE SEQUENCE [LARGE SCALE GENOMIC DNA]</scope>
    <source>
        <strain evidence="1 2">PL-B2</strain>
    </source>
</reference>
<name>A0ABS7K8T3_9BACI</name>
<comment type="caution">
    <text evidence="1">The sequence shown here is derived from an EMBL/GenBank/DDBJ whole genome shotgun (WGS) entry which is preliminary data.</text>
</comment>
<dbReference type="RefSeq" id="WP_221874902.1">
    <property type="nucleotide sequence ID" value="NZ_JACWFH010000026.1"/>
</dbReference>
<accession>A0ABS7K8T3</accession>
<gene>
    <name evidence="1" type="ORF">H0185_18085</name>
</gene>
<evidence type="ECO:0000313" key="2">
    <source>
        <dbReference type="Proteomes" id="UP000769780"/>
    </source>
</evidence>
<protein>
    <submittedName>
        <fullName evidence="1">Uncharacterized protein</fullName>
    </submittedName>
</protein>
<dbReference type="EMBL" id="JACWFH010000026">
    <property type="protein sequence ID" value="MBY0098677.1"/>
    <property type="molecule type" value="Genomic_DNA"/>
</dbReference>
<keyword evidence="2" id="KW-1185">Reference proteome</keyword>